<protein>
    <submittedName>
        <fullName evidence="1">Hemoglobin-like flavoprotein</fullName>
    </submittedName>
</protein>
<dbReference type="AlphaFoldDB" id="A0A839ETT2"/>
<dbReference type="SUPFAM" id="SSF46458">
    <property type="entry name" value="Globin-like"/>
    <property type="match status" value="1"/>
</dbReference>
<name>A0A839ETT2_9GAMM</name>
<keyword evidence="2" id="KW-1185">Reference proteome</keyword>
<evidence type="ECO:0000313" key="1">
    <source>
        <dbReference type="EMBL" id="MBA8885816.1"/>
    </source>
</evidence>
<dbReference type="Gene3D" id="1.10.490.10">
    <property type="entry name" value="Globins"/>
    <property type="match status" value="1"/>
</dbReference>
<reference evidence="1 2" key="1">
    <citation type="submission" date="2020-07" db="EMBL/GenBank/DDBJ databases">
        <title>Genomic Encyclopedia of Type Strains, Phase IV (KMG-V): Genome sequencing to study the core and pangenomes of soil and plant-associated prokaryotes.</title>
        <authorList>
            <person name="Whitman W."/>
        </authorList>
    </citation>
    <scope>NUCLEOTIDE SEQUENCE [LARGE SCALE GENOMIC DNA]</scope>
    <source>
        <strain evidence="1 2">RH2WT43</strain>
    </source>
</reference>
<sequence>MREDDDVGAALLMALHEHFGDAFTPELEQAWATAYGDPAEAMIAESAVAGRR</sequence>
<organism evidence="1 2">
    <name type="scientific">Dokdonella fugitiva</name>
    <dbReference type="NCBI Taxonomy" id="328517"/>
    <lineage>
        <taxon>Bacteria</taxon>
        <taxon>Pseudomonadati</taxon>
        <taxon>Pseudomonadota</taxon>
        <taxon>Gammaproteobacteria</taxon>
        <taxon>Lysobacterales</taxon>
        <taxon>Rhodanobacteraceae</taxon>
        <taxon>Dokdonella</taxon>
    </lineage>
</organism>
<dbReference type="InterPro" id="IPR009050">
    <property type="entry name" value="Globin-like_sf"/>
</dbReference>
<dbReference type="Proteomes" id="UP000550401">
    <property type="component" value="Unassembled WGS sequence"/>
</dbReference>
<gene>
    <name evidence="1" type="ORF">FHW12_000007</name>
</gene>
<dbReference type="InterPro" id="IPR012292">
    <property type="entry name" value="Globin/Proto"/>
</dbReference>
<accession>A0A839ETT2</accession>
<evidence type="ECO:0000313" key="2">
    <source>
        <dbReference type="Proteomes" id="UP000550401"/>
    </source>
</evidence>
<dbReference type="GO" id="GO:0019825">
    <property type="term" value="F:oxygen binding"/>
    <property type="evidence" value="ECO:0007669"/>
    <property type="project" value="InterPro"/>
</dbReference>
<dbReference type="EMBL" id="JACGXL010000001">
    <property type="protein sequence ID" value="MBA8885816.1"/>
    <property type="molecule type" value="Genomic_DNA"/>
</dbReference>
<dbReference type="GO" id="GO:0020037">
    <property type="term" value="F:heme binding"/>
    <property type="evidence" value="ECO:0007669"/>
    <property type="project" value="InterPro"/>
</dbReference>
<comment type="caution">
    <text evidence="1">The sequence shown here is derived from an EMBL/GenBank/DDBJ whole genome shotgun (WGS) entry which is preliminary data.</text>
</comment>
<proteinExistence type="predicted"/>
<dbReference type="RefSeq" id="WP_182528952.1">
    <property type="nucleotide sequence ID" value="NZ_JACGXL010000001.1"/>
</dbReference>